<keyword evidence="1" id="KW-0132">Cell division</keyword>
<proteinExistence type="predicted"/>
<dbReference type="Pfam" id="PF00134">
    <property type="entry name" value="Cyclin_N"/>
    <property type="match status" value="1"/>
</dbReference>
<dbReference type="GO" id="GO:0051301">
    <property type="term" value="P:cell division"/>
    <property type="evidence" value="ECO:0007669"/>
    <property type="project" value="UniProtKB-KW"/>
</dbReference>
<dbReference type="InterPro" id="IPR036915">
    <property type="entry name" value="Cyclin-like_sf"/>
</dbReference>
<name>A0AAW2K4Z2_SESRA</name>
<dbReference type="SMART" id="SM01332">
    <property type="entry name" value="Cyclin_C"/>
    <property type="match status" value="1"/>
</dbReference>
<evidence type="ECO:0000256" key="3">
    <source>
        <dbReference type="ARBA" id="ARBA00023306"/>
    </source>
</evidence>
<dbReference type="InterPro" id="IPR006671">
    <property type="entry name" value="Cyclin_N"/>
</dbReference>
<reference evidence="5" key="2">
    <citation type="journal article" date="2024" name="Plant">
        <title>Genomic evolution and insights into agronomic trait innovations of Sesamum species.</title>
        <authorList>
            <person name="Miao H."/>
            <person name="Wang L."/>
            <person name="Qu L."/>
            <person name="Liu H."/>
            <person name="Sun Y."/>
            <person name="Le M."/>
            <person name="Wang Q."/>
            <person name="Wei S."/>
            <person name="Zheng Y."/>
            <person name="Lin W."/>
            <person name="Duan Y."/>
            <person name="Cao H."/>
            <person name="Xiong S."/>
            <person name="Wang X."/>
            <person name="Wei L."/>
            <person name="Li C."/>
            <person name="Ma Q."/>
            <person name="Ju M."/>
            <person name="Zhao R."/>
            <person name="Li G."/>
            <person name="Mu C."/>
            <person name="Tian Q."/>
            <person name="Mei H."/>
            <person name="Zhang T."/>
            <person name="Gao T."/>
            <person name="Zhang H."/>
        </authorList>
    </citation>
    <scope>NUCLEOTIDE SEQUENCE</scope>
    <source>
        <strain evidence="5">G02</strain>
    </source>
</reference>
<evidence type="ECO:0000256" key="1">
    <source>
        <dbReference type="ARBA" id="ARBA00022618"/>
    </source>
</evidence>
<dbReference type="PANTHER" id="PTHR10177">
    <property type="entry name" value="CYCLINS"/>
    <property type="match status" value="1"/>
</dbReference>
<feature type="domain" description="Cyclin C-terminal" evidence="4">
    <location>
        <begin position="146"/>
        <end position="257"/>
    </location>
</feature>
<keyword evidence="2" id="KW-0195">Cyclin</keyword>
<sequence>MEFDDDFNLENPFSNSNDDDDSSFPLLLFHTETAHMPSSTYLQTLSTTRRCRCRRRRIVSLIQYHSLNFDPFSPYLAINYMDRFLSTSHYSIPLDGKPWILNLVAVSCVSLALKMRKMEFSISDFQTVERMEMLILGALRWRMRSINPFSFLSFFLSFFQFEDTKSAQEFKERATHIIFMAQNDIKLLEFRPSIVSASALLSAAYELFPLRLPSFRNSISSCEYDDLFNCYNRMQQAVVAAMDDCESVVEMGSCTPANVLDAQYFSSSSSENKQMSATGNGDIRGLKRRKTSEFAADM</sequence>
<dbReference type="InterPro" id="IPR039361">
    <property type="entry name" value="Cyclin"/>
</dbReference>
<dbReference type="AlphaFoldDB" id="A0AAW2K4Z2"/>
<dbReference type="Gene3D" id="1.10.472.10">
    <property type="entry name" value="Cyclin-like"/>
    <property type="match status" value="2"/>
</dbReference>
<dbReference type="SUPFAM" id="SSF47954">
    <property type="entry name" value="Cyclin-like"/>
    <property type="match status" value="2"/>
</dbReference>
<dbReference type="Pfam" id="PF02984">
    <property type="entry name" value="Cyclin_C"/>
    <property type="match status" value="1"/>
</dbReference>
<organism evidence="5">
    <name type="scientific">Sesamum radiatum</name>
    <name type="common">Black benniseed</name>
    <dbReference type="NCBI Taxonomy" id="300843"/>
    <lineage>
        <taxon>Eukaryota</taxon>
        <taxon>Viridiplantae</taxon>
        <taxon>Streptophyta</taxon>
        <taxon>Embryophyta</taxon>
        <taxon>Tracheophyta</taxon>
        <taxon>Spermatophyta</taxon>
        <taxon>Magnoliopsida</taxon>
        <taxon>eudicotyledons</taxon>
        <taxon>Gunneridae</taxon>
        <taxon>Pentapetalae</taxon>
        <taxon>asterids</taxon>
        <taxon>lamiids</taxon>
        <taxon>Lamiales</taxon>
        <taxon>Pedaliaceae</taxon>
        <taxon>Sesamum</taxon>
    </lineage>
</organism>
<accession>A0AAW2K4Z2</accession>
<keyword evidence="3" id="KW-0131">Cell cycle</keyword>
<dbReference type="EMBL" id="JACGWJ010000030">
    <property type="protein sequence ID" value="KAL0301889.1"/>
    <property type="molecule type" value="Genomic_DNA"/>
</dbReference>
<protein>
    <submittedName>
        <fullName evidence="5">Cyclin-D6-1</fullName>
    </submittedName>
</protein>
<evidence type="ECO:0000313" key="5">
    <source>
        <dbReference type="EMBL" id="KAL0301889.1"/>
    </source>
</evidence>
<evidence type="ECO:0000259" key="4">
    <source>
        <dbReference type="SMART" id="SM01332"/>
    </source>
</evidence>
<dbReference type="InterPro" id="IPR004367">
    <property type="entry name" value="Cyclin_C-dom"/>
</dbReference>
<gene>
    <name evidence="5" type="ORF">Sradi_6465700</name>
</gene>
<reference evidence="5" key="1">
    <citation type="submission" date="2020-06" db="EMBL/GenBank/DDBJ databases">
        <authorList>
            <person name="Li T."/>
            <person name="Hu X."/>
            <person name="Zhang T."/>
            <person name="Song X."/>
            <person name="Zhang H."/>
            <person name="Dai N."/>
            <person name="Sheng W."/>
            <person name="Hou X."/>
            <person name="Wei L."/>
        </authorList>
    </citation>
    <scope>NUCLEOTIDE SEQUENCE</scope>
    <source>
        <strain evidence="5">G02</strain>
        <tissue evidence="5">Leaf</tissue>
    </source>
</reference>
<evidence type="ECO:0000256" key="2">
    <source>
        <dbReference type="ARBA" id="ARBA00023127"/>
    </source>
</evidence>
<comment type="caution">
    <text evidence="5">The sequence shown here is derived from an EMBL/GenBank/DDBJ whole genome shotgun (WGS) entry which is preliminary data.</text>
</comment>
<dbReference type="CDD" id="cd20544">
    <property type="entry name" value="CYCLIN_AtCycD-like_rpt2"/>
    <property type="match status" value="1"/>
</dbReference>